<reference evidence="2" key="1">
    <citation type="submission" date="2022-10" db="EMBL/GenBank/DDBJ databases">
        <title>Genome assembly of Pristionchus species.</title>
        <authorList>
            <person name="Yoshida K."/>
            <person name="Sommer R.J."/>
        </authorList>
    </citation>
    <scope>NUCLEOTIDE SEQUENCE [LARGE SCALE GENOMIC DNA]</scope>
    <source>
        <strain evidence="2">RS5460</strain>
    </source>
</reference>
<dbReference type="AlphaFoldDB" id="A0AAN5CTZ2"/>
<dbReference type="EMBL" id="BTRK01000004">
    <property type="protein sequence ID" value="GMR50522.1"/>
    <property type="molecule type" value="Genomic_DNA"/>
</dbReference>
<evidence type="ECO:0000313" key="2">
    <source>
        <dbReference type="Proteomes" id="UP001328107"/>
    </source>
</evidence>
<organism evidence="1 2">
    <name type="scientific">Pristionchus mayeri</name>
    <dbReference type="NCBI Taxonomy" id="1317129"/>
    <lineage>
        <taxon>Eukaryota</taxon>
        <taxon>Metazoa</taxon>
        <taxon>Ecdysozoa</taxon>
        <taxon>Nematoda</taxon>
        <taxon>Chromadorea</taxon>
        <taxon>Rhabditida</taxon>
        <taxon>Rhabditina</taxon>
        <taxon>Diplogasteromorpha</taxon>
        <taxon>Diplogasteroidea</taxon>
        <taxon>Neodiplogasteridae</taxon>
        <taxon>Pristionchus</taxon>
    </lineage>
</organism>
<protein>
    <submittedName>
        <fullName evidence="1">Uncharacterized protein</fullName>
    </submittedName>
</protein>
<feature type="non-terminal residue" evidence="1">
    <location>
        <position position="1"/>
    </location>
</feature>
<sequence length="93" mass="10991">QFHSVQSIKFEIGRKKIGHTLSNHLDRLLFNHPSLHFLHVRIPPVMNHLESCGFSEFIHLETSIVAQCIRESISCPRKNFCIMRCRYLYITLR</sequence>
<comment type="caution">
    <text evidence="1">The sequence shown here is derived from an EMBL/GenBank/DDBJ whole genome shotgun (WGS) entry which is preliminary data.</text>
</comment>
<dbReference type="Proteomes" id="UP001328107">
    <property type="component" value="Unassembled WGS sequence"/>
</dbReference>
<evidence type="ECO:0000313" key="1">
    <source>
        <dbReference type="EMBL" id="GMR50522.1"/>
    </source>
</evidence>
<proteinExistence type="predicted"/>
<accession>A0AAN5CTZ2</accession>
<name>A0AAN5CTZ2_9BILA</name>
<keyword evidence="2" id="KW-1185">Reference proteome</keyword>
<gene>
    <name evidence="1" type="ORF">PMAYCL1PPCAC_20717</name>
</gene>